<dbReference type="AlphaFoldDB" id="A0A369B552"/>
<dbReference type="OrthoDB" id="9816519at2"/>
<dbReference type="Proteomes" id="UP000253034">
    <property type="component" value="Unassembled WGS sequence"/>
</dbReference>
<name>A0A369B552_9FIRM</name>
<dbReference type="Gene3D" id="1.20.120.30">
    <property type="entry name" value="Aspartate receptor, ligand-binding domain"/>
    <property type="match status" value="1"/>
</dbReference>
<evidence type="ECO:0000313" key="5">
    <source>
        <dbReference type="Proteomes" id="UP000253034"/>
    </source>
</evidence>
<dbReference type="InterPro" id="IPR004089">
    <property type="entry name" value="MCPsignal_dom"/>
</dbReference>
<organism evidence="4 5">
    <name type="scientific">Anaerobacterium chartisolvens</name>
    <dbReference type="NCBI Taxonomy" id="1297424"/>
    <lineage>
        <taxon>Bacteria</taxon>
        <taxon>Bacillati</taxon>
        <taxon>Bacillota</taxon>
        <taxon>Clostridia</taxon>
        <taxon>Eubacteriales</taxon>
        <taxon>Oscillospiraceae</taxon>
        <taxon>Anaerobacterium</taxon>
    </lineage>
</organism>
<gene>
    <name evidence="4" type="ORF">DFR58_110149</name>
</gene>
<dbReference type="PANTHER" id="PTHR32089">
    <property type="entry name" value="METHYL-ACCEPTING CHEMOTAXIS PROTEIN MCPB"/>
    <property type="match status" value="1"/>
</dbReference>
<dbReference type="Pfam" id="PF00015">
    <property type="entry name" value="MCPsignal"/>
    <property type="match status" value="1"/>
</dbReference>
<evidence type="ECO:0000259" key="3">
    <source>
        <dbReference type="PROSITE" id="PS50111"/>
    </source>
</evidence>
<dbReference type="Pfam" id="PF13682">
    <property type="entry name" value="CZB"/>
    <property type="match status" value="1"/>
</dbReference>
<dbReference type="GO" id="GO:0016020">
    <property type="term" value="C:membrane"/>
    <property type="evidence" value="ECO:0007669"/>
    <property type="project" value="InterPro"/>
</dbReference>
<protein>
    <submittedName>
        <fullName evidence="4">Methyl-accepting chemotaxis sensory transducer</fullName>
    </submittedName>
</protein>
<feature type="domain" description="Methyl-accepting transducer" evidence="3">
    <location>
        <begin position="73"/>
        <end position="323"/>
    </location>
</feature>
<dbReference type="InterPro" id="IPR025991">
    <property type="entry name" value="Chemoreceptor_zinc-bind_dom"/>
</dbReference>
<evidence type="ECO:0000256" key="2">
    <source>
        <dbReference type="PROSITE-ProRule" id="PRU00284"/>
    </source>
</evidence>
<dbReference type="SUPFAM" id="SSF58104">
    <property type="entry name" value="Methyl-accepting chemotaxis protein (MCP) signaling domain"/>
    <property type="match status" value="1"/>
</dbReference>
<keyword evidence="1 2" id="KW-0807">Transducer</keyword>
<dbReference type="EMBL" id="QPJT01000010">
    <property type="protein sequence ID" value="RCX16650.1"/>
    <property type="molecule type" value="Genomic_DNA"/>
</dbReference>
<dbReference type="GO" id="GO:0007165">
    <property type="term" value="P:signal transduction"/>
    <property type="evidence" value="ECO:0007669"/>
    <property type="project" value="UniProtKB-KW"/>
</dbReference>
<evidence type="ECO:0000256" key="1">
    <source>
        <dbReference type="ARBA" id="ARBA00023224"/>
    </source>
</evidence>
<accession>A0A369B552</accession>
<keyword evidence="5" id="KW-1185">Reference proteome</keyword>
<sequence length="496" mass="55284">MIRLFKRKPCHESECIVKYVEGVMDGKEDSEPQVNYPIHKALLANFKRFFSNEAKMAKSARELLDITADLSNFDVNMSHISYQLIDFSKEMAALSESNLAIVEQTTAGMSQVNDTIADASETLKQLSAASEDLVRSNNESLTELKDINELKENVMEDARVMGLQIDQLVEMAGKVSDIVEGVGDIAEQTNLLALNASIEAARAGENGRGFGVVAQEIRKLADDTKKSLEGMRTFVSNIQNASASGKQSMDNTITSTEKMSNKIDIITDTMNKNVDMLKATIRDVHFINDSIVGIRTSADEINQAMDSSSRDAEELSRMTQVIHQDALTSSEYARQIARVDDVLSAIVRDFMQALSCGKNSMTNQEFLDNIVKAEKSHREWMATLKRIVDEKRVYPLQINGSKCAFGHFYHAVRVKHPSIAQNWSAIDKVHRELHEAGEMAIKAVKDKQQERAKEYFNAAHKLSTEIFGYLEAVAAEVAAKNKEGTNLFSNFKECCD</sequence>
<dbReference type="Gene3D" id="1.10.287.950">
    <property type="entry name" value="Methyl-accepting chemotaxis protein"/>
    <property type="match status" value="1"/>
</dbReference>
<dbReference type="PANTHER" id="PTHR32089:SF112">
    <property type="entry name" value="LYSOZYME-LIKE PROTEIN-RELATED"/>
    <property type="match status" value="1"/>
</dbReference>
<comment type="caution">
    <text evidence="4">The sequence shown here is derived from an EMBL/GenBank/DDBJ whole genome shotgun (WGS) entry which is preliminary data.</text>
</comment>
<dbReference type="RefSeq" id="WP_114297807.1">
    <property type="nucleotide sequence ID" value="NZ_QPJT01000010.1"/>
</dbReference>
<dbReference type="SMART" id="SM00283">
    <property type="entry name" value="MA"/>
    <property type="match status" value="1"/>
</dbReference>
<evidence type="ECO:0000313" key="4">
    <source>
        <dbReference type="EMBL" id="RCX16650.1"/>
    </source>
</evidence>
<reference evidence="4 5" key="1">
    <citation type="submission" date="2018-07" db="EMBL/GenBank/DDBJ databases">
        <title>Genomic Encyclopedia of Type Strains, Phase IV (KMG-IV): sequencing the most valuable type-strain genomes for metagenomic binning, comparative biology and taxonomic classification.</title>
        <authorList>
            <person name="Goeker M."/>
        </authorList>
    </citation>
    <scope>NUCLEOTIDE SEQUENCE [LARGE SCALE GENOMIC DNA]</scope>
    <source>
        <strain evidence="4 5">DSM 27016</strain>
    </source>
</reference>
<proteinExistence type="predicted"/>
<dbReference type="PROSITE" id="PS50111">
    <property type="entry name" value="CHEMOTAXIS_TRANSDUC_2"/>
    <property type="match status" value="1"/>
</dbReference>